<keyword evidence="11" id="KW-1185">Reference proteome</keyword>
<accession>A0A6J5AHM2</accession>
<dbReference type="SUPFAM" id="SSF81345">
    <property type="entry name" value="ABC transporter involved in vitamin B12 uptake, BtuC"/>
    <property type="match status" value="1"/>
</dbReference>
<feature type="region of interest" description="Disordered" evidence="8">
    <location>
        <begin position="1"/>
        <end position="22"/>
    </location>
</feature>
<feature type="transmembrane region" description="Helical" evidence="9">
    <location>
        <begin position="271"/>
        <end position="294"/>
    </location>
</feature>
<keyword evidence="6 9" id="KW-1133">Transmembrane helix</keyword>
<feature type="transmembrane region" description="Helical" evidence="9">
    <location>
        <begin position="340"/>
        <end position="357"/>
    </location>
</feature>
<proteinExistence type="inferred from homology"/>
<organism evidence="10 11">
    <name type="scientific">Achromobacter insuavis</name>
    <dbReference type="NCBI Taxonomy" id="1287735"/>
    <lineage>
        <taxon>Bacteria</taxon>
        <taxon>Pseudomonadati</taxon>
        <taxon>Pseudomonadota</taxon>
        <taxon>Betaproteobacteria</taxon>
        <taxon>Burkholderiales</taxon>
        <taxon>Alcaligenaceae</taxon>
        <taxon>Achromobacter</taxon>
    </lineage>
</organism>
<evidence type="ECO:0000256" key="2">
    <source>
        <dbReference type="ARBA" id="ARBA00007935"/>
    </source>
</evidence>
<dbReference type="GO" id="GO:0033214">
    <property type="term" value="P:siderophore-iron import into cell"/>
    <property type="evidence" value="ECO:0007669"/>
    <property type="project" value="TreeGrafter"/>
</dbReference>
<dbReference type="AlphaFoldDB" id="A0A6J5AHM2"/>
<evidence type="ECO:0000256" key="7">
    <source>
        <dbReference type="ARBA" id="ARBA00023136"/>
    </source>
</evidence>
<dbReference type="Proteomes" id="UP000507979">
    <property type="component" value="Unassembled WGS sequence"/>
</dbReference>
<dbReference type="Gene3D" id="1.10.3470.10">
    <property type="entry name" value="ABC transporter involved in vitamin B12 uptake, BtuC"/>
    <property type="match status" value="1"/>
</dbReference>
<evidence type="ECO:0000256" key="3">
    <source>
        <dbReference type="ARBA" id="ARBA00022448"/>
    </source>
</evidence>
<feature type="transmembrane region" description="Helical" evidence="9">
    <location>
        <begin position="178"/>
        <end position="201"/>
    </location>
</feature>
<evidence type="ECO:0000256" key="5">
    <source>
        <dbReference type="ARBA" id="ARBA00022692"/>
    </source>
</evidence>
<dbReference type="RefSeq" id="WP_054430370.1">
    <property type="nucleotide sequence ID" value="NZ_CADIJR010000038.1"/>
</dbReference>
<dbReference type="EMBL" id="CADIJR010000038">
    <property type="protein sequence ID" value="CAB3669272.1"/>
    <property type="molecule type" value="Genomic_DNA"/>
</dbReference>
<keyword evidence="7 9" id="KW-0472">Membrane</keyword>
<dbReference type="PANTHER" id="PTHR30472:SF25">
    <property type="entry name" value="ABC TRANSPORTER PERMEASE PROTEIN MJ0876-RELATED"/>
    <property type="match status" value="1"/>
</dbReference>
<dbReference type="CDD" id="cd06550">
    <property type="entry name" value="TM_ABC_iron-siderophores_like"/>
    <property type="match status" value="1"/>
</dbReference>
<dbReference type="GeneID" id="92899555"/>
<gene>
    <name evidence="10" type="primary">hmuU_2</name>
    <name evidence="10" type="ORF">LMG26845_03687</name>
</gene>
<comment type="similarity">
    <text evidence="2">Belongs to the binding-protein-dependent transport system permease family. FecCD subfamily.</text>
</comment>
<dbReference type="FunFam" id="1.10.3470.10:FF:000001">
    <property type="entry name" value="Vitamin B12 ABC transporter permease BtuC"/>
    <property type="match status" value="1"/>
</dbReference>
<evidence type="ECO:0000256" key="9">
    <source>
        <dbReference type="SAM" id="Phobius"/>
    </source>
</evidence>
<dbReference type="GO" id="GO:0022857">
    <property type="term" value="F:transmembrane transporter activity"/>
    <property type="evidence" value="ECO:0007669"/>
    <property type="project" value="InterPro"/>
</dbReference>
<feature type="transmembrane region" description="Helical" evidence="9">
    <location>
        <begin position="79"/>
        <end position="102"/>
    </location>
</feature>
<feature type="transmembrane region" description="Helical" evidence="9">
    <location>
        <begin position="35"/>
        <end position="59"/>
    </location>
</feature>
<sequence>MTHERSALSAPHPASPAEREQGRRAYRRLVRRRRLILLGIALLTLACLGLDLSTGQAVYPPGQILAALWRPDAPLAVQVIFWELRLPVALSALVVGASLAVAGVQMQTVLNNPLASPFTLGLSAAASFGAAIGLVLGVTLLPAAAVAYAIPANAFLVSMGAALFIHRLSRKPGISSEMIVLLGTTLVFSFTALLEALQYVAPDQALSAVVFWTMGSLSRANWLKLAIMGGVLAGVWLVFARQAWALTALRLGEARAASLGIPVARLRLSSILLGSLLASVCVSFVGTIGFIGLVGPHIARMVVGEDQRFLLPAAALCGALLLSAASVLSKSVLPGQTLPIGIVTSLVGVPLFFTLILRRRRP</sequence>
<feature type="compositionally biased region" description="Low complexity" evidence="8">
    <location>
        <begin position="7"/>
        <end position="16"/>
    </location>
</feature>
<evidence type="ECO:0000256" key="8">
    <source>
        <dbReference type="SAM" id="MobiDB-lite"/>
    </source>
</evidence>
<feature type="transmembrane region" description="Helical" evidence="9">
    <location>
        <begin position="145"/>
        <end position="166"/>
    </location>
</feature>
<keyword evidence="4" id="KW-1003">Cell membrane</keyword>
<evidence type="ECO:0000256" key="6">
    <source>
        <dbReference type="ARBA" id="ARBA00022989"/>
    </source>
</evidence>
<name>A0A6J5AHM2_9BURK</name>
<dbReference type="InterPro" id="IPR037294">
    <property type="entry name" value="ABC_BtuC-like"/>
</dbReference>
<dbReference type="PANTHER" id="PTHR30472">
    <property type="entry name" value="FERRIC ENTEROBACTIN TRANSPORT SYSTEM PERMEASE PROTEIN"/>
    <property type="match status" value="1"/>
</dbReference>
<evidence type="ECO:0000256" key="4">
    <source>
        <dbReference type="ARBA" id="ARBA00022475"/>
    </source>
</evidence>
<keyword evidence="3" id="KW-0813">Transport</keyword>
<evidence type="ECO:0000313" key="11">
    <source>
        <dbReference type="Proteomes" id="UP000507979"/>
    </source>
</evidence>
<protein>
    <submittedName>
        <fullName evidence="10">Hemin transport system permease protein HmuU</fullName>
    </submittedName>
</protein>
<evidence type="ECO:0000256" key="1">
    <source>
        <dbReference type="ARBA" id="ARBA00004651"/>
    </source>
</evidence>
<dbReference type="InterPro" id="IPR000522">
    <property type="entry name" value="ABC_transptr_permease_BtuC"/>
</dbReference>
<dbReference type="GO" id="GO:0005886">
    <property type="term" value="C:plasma membrane"/>
    <property type="evidence" value="ECO:0007669"/>
    <property type="project" value="UniProtKB-SubCell"/>
</dbReference>
<dbReference type="Pfam" id="PF01032">
    <property type="entry name" value="FecCD"/>
    <property type="match status" value="1"/>
</dbReference>
<keyword evidence="5 9" id="KW-0812">Transmembrane</keyword>
<feature type="transmembrane region" description="Helical" evidence="9">
    <location>
        <begin position="114"/>
        <end position="139"/>
    </location>
</feature>
<comment type="subcellular location">
    <subcellularLocation>
        <location evidence="1">Cell membrane</location>
        <topology evidence="1">Multi-pass membrane protein</topology>
    </subcellularLocation>
</comment>
<feature type="transmembrane region" description="Helical" evidence="9">
    <location>
        <begin position="309"/>
        <end position="328"/>
    </location>
</feature>
<evidence type="ECO:0000313" key="10">
    <source>
        <dbReference type="EMBL" id="CAB3669272.1"/>
    </source>
</evidence>
<feature type="transmembrane region" description="Helical" evidence="9">
    <location>
        <begin position="221"/>
        <end position="240"/>
    </location>
</feature>
<reference evidence="10 11" key="1">
    <citation type="submission" date="2020-04" db="EMBL/GenBank/DDBJ databases">
        <authorList>
            <person name="De Canck E."/>
        </authorList>
    </citation>
    <scope>NUCLEOTIDE SEQUENCE [LARGE SCALE GENOMIC DNA]</scope>
    <source>
        <strain evidence="10 11">LMG 26845</strain>
    </source>
</reference>